<dbReference type="AlphaFoldDB" id="A0A9D0YQT7"/>
<reference evidence="1" key="1">
    <citation type="journal article" date="2020" name="ISME J.">
        <title>Gammaproteobacteria mediating utilization of methyl-, sulfur- and petroleum organic compounds in deep ocean hydrothermal plumes.</title>
        <authorList>
            <person name="Zhou Z."/>
            <person name="Liu Y."/>
            <person name="Pan J."/>
            <person name="Cron B.R."/>
            <person name="Toner B.M."/>
            <person name="Anantharaman K."/>
            <person name="Breier J.A."/>
            <person name="Dick G.J."/>
            <person name="Li M."/>
        </authorList>
    </citation>
    <scope>NUCLEOTIDE SEQUENCE</scope>
    <source>
        <strain evidence="1">SZUA-1501</strain>
    </source>
</reference>
<gene>
    <name evidence="1" type="ORF">EYH37_03780</name>
</gene>
<evidence type="ECO:0000313" key="2">
    <source>
        <dbReference type="Proteomes" id="UP000606463"/>
    </source>
</evidence>
<protein>
    <submittedName>
        <fullName evidence="1">Uncharacterized protein</fullName>
    </submittedName>
</protein>
<dbReference type="Proteomes" id="UP000606463">
    <property type="component" value="Unassembled WGS sequence"/>
</dbReference>
<accession>A0A9D0YQT7</accession>
<comment type="caution">
    <text evidence="1">The sequence shown here is derived from an EMBL/GenBank/DDBJ whole genome shotgun (WGS) entry which is preliminary data.</text>
</comment>
<evidence type="ECO:0000313" key="1">
    <source>
        <dbReference type="EMBL" id="HIP98465.1"/>
    </source>
</evidence>
<name>A0A9D0YQT7_AQUAO</name>
<sequence>MEFRMRVSYILSILLIFLTATVCSAENEFLIEWDLLKDWKPTVVYKTKNNLGELILKYKLFGEKKAKYRLFKTFSIPLDPEELKDPSSWEGVKRYRKILQPLLEGEKPNSKSGKDKNLYIFCKELKGKYCPLRLKGKLVKIPLGVSLKNFTLAVKFSVVSPKEGCTSLELNSFGYSFLKLSYEGEGVKVSIRQEGGVGLGLPKGVTSVAFTKEGRELRIYSRGFLATVELNSQWLYLSEIVIHPYCLKISTLAFYERVLSPLEISLIFQDLF</sequence>
<proteinExistence type="predicted"/>
<organism evidence="1 2">
    <name type="scientific">Aquifex aeolicus</name>
    <dbReference type="NCBI Taxonomy" id="63363"/>
    <lineage>
        <taxon>Bacteria</taxon>
        <taxon>Pseudomonadati</taxon>
        <taxon>Aquificota</taxon>
        <taxon>Aquificia</taxon>
        <taxon>Aquificales</taxon>
        <taxon>Aquificaceae</taxon>
        <taxon>Aquifex</taxon>
    </lineage>
</organism>
<dbReference type="EMBL" id="DQVE01000042">
    <property type="protein sequence ID" value="HIP98465.1"/>
    <property type="molecule type" value="Genomic_DNA"/>
</dbReference>